<evidence type="ECO:0000313" key="9">
    <source>
        <dbReference type="WBParaSite" id="L893_g71.t1"/>
    </source>
</evidence>
<evidence type="ECO:0000256" key="1">
    <source>
        <dbReference type="ARBA" id="ARBA00004613"/>
    </source>
</evidence>
<dbReference type="Proteomes" id="UP000095287">
    <property type="component" value="Unplaced"/>
</dbReference>
<comment type="subcellular location">
    <subcellularLocation>
        <location evidence="1">Secreted</location>
    </subcellularLocation>
</comment>
<keyword evidence="5" id="KW-0175">Coiled coil</keyword>
<keyword evidence="8" id="KW-1185">Reference proteome</keyword>
<proteinExistence type="inferred from homology"/>
<name>A0A1I8ALZ8_9BILA</name>
<accession>A0A1I8ALZ8</accession>
<protein>
    <submittedName>
        <fullName evidence="9">Fatty-acid and retinol-binding protein 1</fullName>
    </submittedName>
</protein>
<evidence type="ECO:0000313" key="8">
    <source>
        <dbReference type="Proteomes" id="UP000095287"/>
    </source>
</evidence>
<keyword evidence="4 7" id="KW-0732">Signal</keyword>
<keyword evidence="6" id="KW-0446">Lipid-binding</keyword>
<organism evidence="8 9">
    <name type="scientific">Steinernema glaseri</name>
    <dbReference type="NCBI Taxonomy" id="37863"/>
    <lineage>
        <taxon>Eukaryota</taxon>
        <taxon>Metazoa</taxon>
        <taxon>Ecdysozoa</taxon>
        <taxon>Nematoda</taxon>
        <taxon>Chromadorea</taxon>
        <taxon>Rhabditida</taxon>
        <taxon>Tylenchina</taxon>
        <taxon>Panagrolaimomorpha</taxon>
        <taxon>Strongyloidoidea</taxon>
        <taxon>Steinernematidae</taxon>
        <taxon>Steinernema</taxon>
    </lineage>
</organism>
<feature type="signal peptide" evidence="7">
    <location>
        <begin position="1"/>
        <end position="18"/>
    </location>
</feature>
<comment type="similarity">
    <text evidence="2">Belongs to the fatty-acid and retinol-binding protein (FARBP) family.</text>
</comment>
<reference evidence="9" key="1">
    <citation type="submission" date="2016-11" db="UniProtKB">
        <authorList>
            <consortium name="WormBaseParasite"/>
        </authorList>
    </citation>
    <scope>IDENTIFICATION</scope>
</reference>
<keyword evidence="3" id="KW-0964">Secreted</keyword>
<evidence type="ECO:0000256" key="5">
    <source>
        <dbReference type="ARBA" id="ARBA00023054"/>
    </source>
</evidence>
<evidence type="ECO:0000256" key="2">
    <source>
        <dbReference type="ARBA" id="ARBA00006648"/>
    </source>
</evidence>
<dbReference type="GO" id="GO:0008289">
    <property type="term" value="F:lipid binding"/>
    <property type="evidence" value="ECO:0007669"/>
    <property type="project" value="UniProtKB-KW"/>
</dbReference>
<dbReference type="Gene3D" id="1.20.120.1100">
    <property type="match status" value="1"/>
</dbReference>
<dbReference type="InterPro" id="IPR008632">
    <property type="entry name" value="Gp-FAR-1"/>
</dbReference>
<sequence length="207" mass="23672">MMFRSAVACLLLAVAISAAPLNTEKQLEPLPNDRFQAAKLLYKTLLPKEFYTFLDTVPEEDKAIVKEVMDHLGHVRKQKADSSLSKDQSVHFVSKTKLEALSAEAKAFVEEINSISGNFNFYSEKSQEEVQAVLAQYEALSDEARADLRDNVPFMRKLIRFLELQLKMFSYHLGEPVAKYQALPDQAREDFKRLYPDMAELLENHNL</sequence>
<dbReference type="Pfam" id="PF05823">
    <property type="entry name" value="Gp-FAR-1"/>
    <property type="match status" value="1"/>
</dbReference>
<dbReference type="WBParaSite" id="L893_g71.t1">
    <property type="protein sequence ID" value="L893_g71.t1"/>
    <property type="gene ID" value="L893_g71"/>
</dbReference>
<evidence type="ECO:0000256" key="7">
    <source>
        <dbReference type="SAM" id="SignalP"/>
    </source>
</evidence>
<evidence type="ECO:0000256" key="6">
    <source>
        <dbReference type="ARBA" id="ARBA00023121"/>
    </source>
</evidence>
<feature type="chain" id="PRO_5009314856" evidence="7">
    <location>
        <begin position="19"/>
        <end position="207"/>
    </location>
</feature>
<dbReference type="AlphaFoldDB" id="A0A1I8ALZ8"/>
<dbReference type="GO" id="GO:0005576">
    <property type="term" value="C:extracellular region"/>
    <property type="evidence" value="ECO:0007669"/>
    <property type="project" value="UniProtKB-SubCell"/>
</dbReference>
<evidence type="ECO:0000256" key="3">
    <source>
        <dbReference type="ARBA" id="ARBA00022525"/>
    </source>
</evidence>
<evidence type="ECO:0000256" key="4">
    <source>
        <dbReference type="ARBA" id="ARBA00022729"/>
    </source>
</evidence>